<accession>A0A109RD72</accession>
<evidence type="ECO:0000256" key="12">
    <source>
        <dbReference type="ARBA" id="ARBA00023501"/>
    </source>
</evidence>
<evidence type="ECO:0000256" key="13">
    <source>
        <dbReference type="HAMAP-Rule" id="MF_01026"/>
    </source>
</evidence>
<evidence type="ECO:0000259" key="14">
    <source>
        <dbReference type="Pfam" id="PF00330"/>
    </source>
</evidence>
<comment type="subunit">
    <text evidence="13">Heterodimer of LeuC and LeuD.</text>
</comment>
<keyword evidence="10 13" id="KW-0456">Lyase</keyword>
<feature type="binding site" evidence="13">
    <location>
        <position position="398"/>
    </location>
    <ligand>
        <name>[4Fe-4S] cluster</name>
        <dbReference type="ChEBI" id="CHEBI:49883"/>
    </ligand>
</feature>
<dbReference type="NCBIfam" id="NF004016">
    <property type="entry name" value="PRK05478.1"/>
    <property type="match status" value="1"/>
</dbReference>
<sequence>MGKTLFDKVWDRHVLAGEEGGSQLLYVDLHLIHEVTTPQGFESLREQGRPVRRPDKIIATIDHNVPTKDVFNIKDEISRQQIDALRKNCEDFGIELNGIGSDGQGIVHMIGPELGASQPGRTIVCGDSHTATHGAFGALAFGIGSSEVEHVLATQSIWQTKPKKMGVEITGKLPHGTYAKDIILKLIASYGSGFGTGYAVEYFGETIENLTMEARMTICNMSIEFGAKMGMIAPDQTTFDWIEGRPEAPENMAAAIADWKELKTDPDAQYDAYISLDVSDLKPYVTWGTNPEMGVAIDEPYPEINGNADYERAYEYMDEEPGMYHQDVPLQHIFIGSCTNSRLSDLVEAAKYLKGHKIADNISGIVVPGSKRVKHAAEEMGIAQIFIDAGLEWREPGCSACLGMNPDSYPAYEHVLSTTNRNYEHRMGQNARTHLASPATVAASAVAGKIVDVRQIQPAEIEVADGSY</sequence>
<dbReference type="PROSITE" id="PS01244">
    <property type="entry name" value="ACONITASE_2"/>
    <property type="match status" value="1"/>
</dbReference>
<dbReference type="EMBL" id="CP014160">
    <property type="protein sequence ID" value="AMB93531.1"/>
    <property type="molecule type" value="Genomic_DNA"/>
</dbReference>
<keyword evidence="8 13" id="KW-0408">Iron</keyword>
<evidence type="ECO:0000256" key="3">
    <source>
        <dbReference type="ARBA" id="ARBA00004729"/>
    </source>
</evidence>
<comment type="cofactor">
    <cofactor evidence="13">
        <name>[4Fe-4S] cluster</name>
        <dbReference type="ChEBI" id="CHEBI:49883"/>
    </cofactor>
    <text evidence="13">Binds 1 [4Fe-4S] cluster per subunit.</text>
</comment>
<evidence type="ECO:0000256" key="2">
    <source>
        <dbReference type="ARBA" id="ARBA00002695"/>
    </source>
</evidence>
<comment type="pathway">
    <text evidence="3 13">Amino-acid biosynthesis; L-leucine biosynthesis; L-leucine from 3-methyl-2-oxobutanoate: step 2/4.</text>
</comment>
<dbReference type="InterPro" id="IPR004430">
    <property type="entry name" value="3-IsopropMal_deHydase_lsu"/>
</dbReference>
<dbReference type="InterPro" id="IPR001030">
    <property type="entry name" value="Acoase/IPM_deHydtase_lsu_aba"/>
</dbReference>
<comment type="similarity">
    <text evidence="13">Belongs to the aconitase/IPM isomerase family. LeuC type 1 subfamily.</text>
</comment>
<evidence type="ECO:0000256" key="8">
    <source>
        <dbReference type="ARBA" id="ARBA00023004"/>
    </source>
</evidence>
<evidence type="ECO:0000256" key="4">
    <source>
        <dbReference type="ARBA" id="ARBA00022430"/>
    </source>
</evidence>
<name>A0A109RD72_9LACT</name>
<dbReference type="NCBIfam" id="NF009116">
    <property type="entry name" value="PRK12466.1"/>
    <property type="match status" value="1"/>
</dbReference>
<dbReference type="PANTHER" id="PTHR43822:SF9">
    <property type="entry name" value="3-ISOPROPYLMALATE DEHYDRATASE"/>
    <property type="match status" value="1"/>
</dbReference>
<dbReference type="PRINTS" id="PR00415">
    <property type="entry name" value="ACONITASE"/>
</dbReference>
<reference evidence="17" key="2">
    <citation type="submission" date="2016-01" db="EMBL/GenBank/DDBJ databases">
        <title>Six Aerococcus type strain genome sequencing and assembly using PacBio and Illumina Hiseq.</title>
        <authorList>
            <person name="Carkaci D."/>
            <person name="Dargis R."/>
            <person name="Nielsen X.C."/>
            <person name="Skovgaard O."/>
            <person name="Fuursted K."/>
            <person name="Christensen J.J."/>
        </authorList>
    </citation>
    <scope>NUCLEOTIDE SEQUENCE [LARGE SCALE GENOMIC DNA]</scope>
    <source>
        <strain evidence="17">CCUG43001</strain>
    </source>
</reference>
<dbReference type="GO" id="GO:0016853">
    <property type="term" value="F:isomerase activity"/>
    <property type="evidence" value="ECO:0007669"/>
    <property type="project" value="UniProtKB-KW"/>
</dbReference>
<dbReference type="Proteomes" id="UP000234239">
    <property type="component" value="Unassembled WGS sequence"/>
</dbReference>
<dbReference type="GO" id="GO:0003994">
    <property type="term" value="F:aconitate hydratase activity"/>
    <property type="evidence" value="ECO:0007669"/>
    <property type="project" value="UniProtKB-EC"/>
</dbReference>
<feature type="domain" description="Aconitase/3-isopropylmalate dehydratase large subunit alpha/beta/alpha" evidence="14">
    <location>
        <begin position="7"/>
        <end position="448"/>
    </location>
</feature>
<evidence type="ECO:0000256" key="9">
    <source>
        <dbReference type="ARBA" id="ARBA00023014"/>
    </source>
</evidence>
<feature type="binding site" evidence="13">
    <location>
        <position position="401"/>
    </location>
    <ligand>
        <name>[4Fe-4S] cluster</name>
        <dbReference type="ChEBI" id="CHEBI:49883"/>
    </ligand>
</feature>
<comment type="catalytic activity">
    <reaction evidence="1 13">
        <text>(2R,3S)-3-isopropylmalate = (2S)-2-isopropylmalate</text>
        <dbReference type="Rhea" id="RHEA:32287"/>
        <dbReference type="ChEBI" id="CHEBI:1178"/>
        <dbReference type="ChEBI" id="CHEBI:35121"/>
        <dbReference type="EC" id="4.2.1.33"/>
    </reaction>
</comment>
<evidence type="ECO:0000313" key="17">
    <source>
        <dbReference type="Proteomes" id="UP000069912"/>
    </source>
</evidence>
<keyword evidence="17" id="KW-1185">Reference proteome</keyword>
<dbReference type="GO" id="GO:0046872">
    <property type="term" value="F:metal ion binding"/>
    <property type="evidence" value="ECO:0007669"/>
    <property type="project" value="UniProtKB-KW"/>
</dbReference>
<dbReference type="RefSeq" id="WP_067972156.1">
    <property type="nucleotide sequence ID" value="NZ_CAJHKM010000006.1"/>
</dbReference>
<keyword evidence="4 13" id="KW-0432">Leucine biosynthesis</keyword>
<keyword evidence="15" id="KW-0413">Isomerase</keyword>
<proteinExistence type="inferred from homology"/>
<evidence type="ECO:0000256" key="7">
    <source>
        <dbReference type="ARBA" id="ARBA00022723"/>
    </source>
</evidence>
<dbReference type="KEGG" id="asan:AWM72_01600"/>
<reference evidence="15 17" key="1">
    <citation type="journal article" date="2016" name="Genome Announc.">
        <title>Complete Genome Sequences of Aerococcus christensenii CCUG 28831T, Aerococcus sanguinicola CCUG 43001T, Aerococcus urinae CCUG 36881T, Aerococcus urinaeequi CCUG 28094T, Aerococcus urinaehominis CCUG 42038 BT, and Aerococcus viridans CCUG 4311T.</title>
        <authorList>
            <person name="Carkaci D."/>
            <person name="Dargis R."/>
            <person name="Nielsen X.C."/>
            <person name="Skovgaard O."/>
            <person name="Fuursted K."/>
            <person name="Christensen J.J."/>
        </authorList>
    </citation>
    <scope>NUCLEOTIDE SEQUENCE [LARGE SCALE GENOMIC DNA]</scope>
    <source>
        <strain evidence="15 17">CCUG43001</strain>
    </source>
</reference>
<dbReference type="SUPFAM" id="SSF53732">
    <property type="entry name" value="Aconitase iron-sulfur domain"/>
    <property type="match status" value="1"/>
</dbReference>
<evidence type="ECO:0000256" key="10">
    <source>
        <dbReference type="ARBA" id="ARBA00023239"/>
    </source>
</evidence>
<dbReference type="InterPro" id="IPR033941">
    <property type="entry name" value="IPMI_cat"/>
</dbReference>
<reference evidence="16 18" key="3">
    <citation type="submission" date="2017-12" db="EMBL/GenBank/DDBJ databases">
        <title>Phylogenetic diversity of female urinary microbiome.</title>
        <authorList>
            <person name="Thomas-White K."/>
            <person name="Wolfe A.J."/>
        </authorList>
    </citation>
    <scope>NUCLEOTIDE SEQUENCE [LARGE SCALE GENOMIC DNA]</scope>
    <source>
        <strain evidence="16 18">UMB0139</strain>
    </source>
</reference>
<comment type="catalytic activity">
    <reaction evidence="12">
        <text>citrate = D-threo-isocitrate</text>
        <dbReference type="Rhea" id="RHEA:10336"/>
        <dbReference type="ChEBI" id="CHEBI:15562"/>
        <dbReference type="ChEBI" id="CHEBI:16947"/>
        <dbReference type="EC" id="4.2.1.3"/>
    </reaction>
</comment>
<dbReference type="InterPro" id="IPR018136">
    <property type="entry name" value="Aconitase_4Fe-4S_BS"/>
</dbReference>
<dbReference type="HAMAP" id="MF_01026">
    <property type="entry name" value="LeuC_type1"/>
    <property type="match status" value="1"/>
</dbReference>
<feature type="binding site" evidence="13">
    <location>
        <position position="338"/>
    </location>
    <ligand>
        <name>[4Fe-4S] cluster</name>
        <dbReference type="ChEBI" id="CHEBI:49883"/>
    </ligand>
</feature>
<dbReference type="InterPro" id="IPR015931">
    <property type="entry name" value="Acnase/IPM_dHydase_lsu_aba_1/3"/>
</dbReference>
<evidence type="ECO:0000256" key="6">
    <source>
        <dbReference type="ARBA" id="ARBA00022605"/>
    </source>
</evidence>
<protein>
    <recommendedName>
        <fullName evidence="13">3-isopropylmalate dehydratase large subunit</fullName>
        <ecNumber evidence="13">4.2.1.33</ecNumber>
    </recommendedName>
    <alternativeName>
        <fullName evidence="13">Alpha-IPM isomerase</fullName>
        <shortName evidence="13">IPMI</shortName>
    </alternativeName>
    <alternativeName>
        <fullName evidence="13">Isopropylmalate isomerase</fullName>
    </alternativeName>
</protein>
<dbReference type="EMBL" id="PKGY01000003">
    <property type="protein sequence ID" value="PKZ21740.1"/>
    <property type="molecule type" value="Genomic_DNA"/>
</dbReference>
<dbReference type="GeneID" id="92902767"/>
<dbReference type="Gene3D" id="3.30.499.10">
    <property type="entry name" value="Aconitase, domain 3"/>
    <property type="match status" value="2"/>
</dbReference>
<evidence type="ECO:0000313" key="16">
    <source>
        <dbReference type="EMBL" id="PKZ21740.1"/>
    </source>
</evidence>
<keyword evidence="5 13" id="KW-0004">4Fe-4S</keyword>
<dbReference type="GO" id="GO:0003861">
    <property type="term" value="F:3-isopropylmalate dehydratase activity"/>
    <property type="evidence" value="ECO:0007669"/>
    <property type="project" value="UniProtKB-UniRule"/>
</dbReference>
<gene>
    <name evidence="13 16" type="primary">leuC</name>
    <name evidence="15" type="ORF">AWM72_01600</name>
    <name evidence="16" type="ORF">CYJ28_07505</name>
</gene>
<evidence type="ECO:0000313" key="18">
    <source>
        <dbReference type="Proteomes" id="UP000234239"/>
    </source>
</evidence>
<dbReference type="InterPro" id="IPR050067">
    <property type="entry name" value="IPM_dehydratase_rel_enz"/>
</dbReference>
<keyword evidence="7 13" id="KW-0479">Metal-binding</keyword>
<dbReference type="NCBIfam" id="TIGR00170">
    <property type="entry name" value="leuC"/>
    <property type="match status" value="1"/>
</dbReference>
<evidence type="ECO:0000256" key="5">
    <source>
        <dbReference type="ARBA" id="ARBA00022485"/>
    </source>
</evidence>
<dbReference type="GO" id="GO:0051539">
    <property type="term" value="F:4 iron, 4 sulfur cluster binding"/>
    <property type="evidence" value="ECO:0007669"/>
    <property type="project" value="UniProtKB-KW"/>
</dbReference>
<dbReference type="PANTHER" id="PTHR43822">
    <property type="entry name" value="HOMOACONITASE, MITOCHONDRIAL-RELATED"/>
    <property type="match status" value="1"/>
</dbReference>
<dbReference type="InterPro" id="IPR036008">
    <property type="entry name" value="Aconitase_4Fe-4S_dom"/>
</dbReference>
<keyword evidence="6 13" id="KW-0028">Amino-acid biosynthesis</keyword>
<keyword evidence="9 13" id="KW-0411">Iron-sulfur</keyword>
<evidence type="ECO:0000256" key="11">
    <source>
        <dbReference type="ARBA" id="ARBA00023304"/>
    </source>
</evidence>
<dbReference type="UniPathway" id="UPA00048">
    <property type="reaction ID" value="UER00071"/>
</dbReference>
<dbReference type="AlphaFoldDB" id="A0A109RD72"/>
<keyword evidence="11 13" id="KW-0100">Branched-chain amino acid biosynthesis</keyword>
<dbReference type="PROSITE" id="PS00450">
    <property type="entry name" value="ACONITASE_1"/>
    <property type="match status" value="1"/>
</dbReference>
<dbReference type="OrthoDB" id="9802769at2"/>
<dbReference type="CDD" id="cd01583">
    <property type="entry name" value="IPMI"/>
    <property type="match status" value="1"/>
</dbReference>
<evidence type="ECO:0000256" key="1">
    <source>
        <dbReference type="ARBA" id="ARBA00000491"/>
    </source>
</evidence>
<dbReference type="Pfam" id="PF00330">
    <property type="entry name" value="Aconitase"/>
    <property type="match status" value="1"/>
</dbReference>
<organism evidence="15 17">
    <name type="scientific">Aerococcus sanguinicola</name>
    <dbReference type="NCBI Taxonomy" id="119206"/>
    <lineage>
        <taxon>Bacteria</taxon>
        <taxon>Bacillati</taxon>
        <taxon>Bacillota</taxon>
        <taxon>Bacilli</taxon>
        <taxon>Lactobacillales</taxon>
        <taxon>Aerococcaceae</taxon>
        <taxon>Aerococcus</taxon>
    </lineage>
</organism>
<dbReference type="GO" id="GO:0009098">
    <property type="term" value="P:L-leucine biosynthetic process"/>
    <property type="evidence" value="ECO:0007669"/>
    <property type="project" value="UniProtKB-UniRule"/>
</dbReference>
<dbReference type="Proteomes" id="UP000069912">
    <property type="component" value="Chromosome"/>
</dbReference>
<comment type="function">
    <text evidence="2 13">Catalyzes the isomerization between 2-isopropylmalate and 3-isopropylmalate, via the formation of 2-isopropylmaleate.</text>
</comment>
<evidence type="ECO:0000313" key="15">
    <source>
        <dbReference type="EMBL" id="AMB93531.1"/>
    </source>
</evidence>
<dbReference type="EC" id="4.2.1.33" evidence="13"/>